<evidence type="ECO:0000313" key="1">
    <source>
        <dbReference type="EMBL" id="NVZ11682.1"/>
    </source>
</evidence>
<dbReference type="RefSeq" id="WP_176978372.1">
    <property type="nucleotide sequence ID" value="NZ_JABZEO010000033.1"/>
</dbReference>
<evidence type="ECO:0000313" key="2">
    <source>
        <dbReference type="Proteomes" id="UP000592294"/>
    </source>
</evidence>
<accession>A0A850RKP4</accession>
<sequence>MKFDLTDKPALQQLPWSDLKSYLDAQGWHLVERIGDKALVYVPDPAATDPVEILVPARDDLGDYAARMAEAIQILANLEDRPALAVYQDLTTSGLDVVRLRAPKADASGAIAIEDGVVLYREAENLMLSAACSVVDSRRTYHLRKVTEATDYLKTVRLGPSERGSYVLTILSPVQPRLTHQRPIDFDEEPFPRTVMLRLADALGAAKRAADQARAENAFEPFDAAVSHGVSANLCEALARLTETTQGFDIGLTWARTRPAGRPRQTFHFTPEVGEVLREAARIFRQSEPVTDTRVTGFVIALDRPFEQFDGNATLRVLIDEKPRRVRVRFEQAVYAQVIQAFQDKSAISLLGDLFPTGRRWEIRNPRALQVLEDQDGDEIAGTPTLEYSD</sequence>
<name>A0A850RKP4_9GAMM</name>
<dbReference type="EMBL" id="JABZEO010000033">
    <property type="protein sequence ID" value="NVZ11682.1"/>
    <property type="molecule type" value="Genomic_DNA"/>
</dbReference>
<keyword evidence="2" id="KW-1185">Reference proteome</keyword>
<gene>
    <name evidence="1" type="ORF">HW932_20765</name>
</gene>
<protein>
    <submittedName>
        <fullName evidence="1">Uncharacterized protein</fullName>
    </submittedName>
</protein>
<dbReference type="Proteomes" id="UP000592294">
    <property type="component" value="Unassembled WGS sequence"/>
</dbReference>
<dbReference type="AlphaFoldDB" id="A0A850RKP4"/>
<reference evidence="1 2" key="1">
    <citation type="submission" date="2020-06" db="EMBL/GenBank/DDBJ databases">
        <title>Whole-genome sequence of Allochromatium humboldtianum DSM 21881, type strain.</title>
        <authorList>
            <person name="Kyndt J.A."/>
            <person name="Meyer T.E."/>
        </authorList>
    </citation>
    <scope>NUCLEOTIDE SEQUENCE [LARGE SCALE GENOMIC DNA]</scope>
    <source>
        <strain evidence="1 2">DSM 21881</strain>
    </source>
</reference>
<proteinExistence type="predicted"/>
<organism evidence="1 2">
    <name type="scientific">Allochromatium humboldtianum</name>
    <dbReference type="NCBI Taxonomy" id="504901"/>
    <lineage>
        <taxon>Bacteria</taxon>
        <taxon>Pseudomonadati</taxon>
        <taxon>Pseudomonadota</taxon>
        <taxon>Gammaproteobacteria</taxon>
        <taxon>Chromatiales</taxon>
        <taxon>Chromatiaceae</taxon>
        <taxon>Allochromatium</taxon>
    </lineage>
</organism>
<comment type="caution">
    <text evidence="1">The sequence shown here is derived from an EMBL/GenBank/DDBJ whole genome shotgun (WGS) entry which is preliminary data.</text>
</comment>